<dbReference type="GO" id="GO:0004534">
    <property type="term" value="F:5'-3' RNA exonuclease activity"/>
    <property type="evidence" value="ECO:0007669"/>
    <property type="project" value="TreeGrafter"/>
</dbReference>
<evidence type="ECO:0000256" key="1">
    <source>
        <dbReference type="SAM" id="SignalP"/>
    </source>
</evidence>
<dbReference type="InterPro" id="IPR016195">
    <property type="entry name" value="Pol/histidinol_Pase-like"/>
</dbReference>
<dbReference type="OrthoDB" id="9804333at2"/>
<feature type="chain" id="PRO_5007511911" description="Polymerase/histidinol phosphatase N-terminal domain-containing protein" evidence="1">
    <location>
        <begin position="32"/>
        <end position="347"/>
    </location>
</feature>
<feature type="signal peptide" evidence="1">
    <location>
        <begin position="1"/>
        <end position="31"/>
    </location>
</feature>
<name>A0A143PTD5_LUTPR</name>
<dbReference type="SUPFAM" id="SSF89550">
    <property type="entry name" value="PHP domain-like"/>
    <property type="match status" value="1"/>
</dbReference>
<gene>
    <name evidence="3" type="ORF">LuPra_04847</name>
</gene>
<protein>
    <recommendedName>
        <fullName evidence="2">Polymerase/histidinol phosphatase N-terminal domain-containing protein</fullName>
    </recommendedName>
</protein>
<dbReference type="PANTHER" id="PTHR42924:SF11">
    <property type="entry name" value="POLYMERASE_HISTIDINOL PHOSPHATASE N-TERMINAL DOMAIN-CONTAINING PROTEIN"/>
    <property type="match status" value="1"/>
</dbReference>
<accession>A0A143PTD5</accession>
<reference evidence="4" key="2">
    <citation type="submission" date="2016-04" db="EMBL/GenBank/DDBJ databases">
        <title>First Complete Genome Sequence of a Subdivision 6 Acidobacterium.</title>
        <authorList>
            <person name="Huang S."/>
            <person name="Vieira S."/>
            <person name="Bunk B."/>
            <person name="Riedel T."/>
            <person name="Sproeer C."/>
            <person name="Overmann J."/>
        </authorList>
    </citation>
    <scope>NUCLEOTIDE SEQUENCE [LARGE SCALE GENOMIC DNA]</scope>
    <source>
        <strain evidence="4">DSM 100886 HEG_-6_39</strain>
    </source>
</reference>
<dbReference type="Gene3D" id="3.20.20.140">
    <property type="entry name" value="Metal-dependent hydrolases"/>
    <property type="match status" value="1"/>
</dbReference>
<evidence type="ECO:0000313" key="4">
    <source>
        <dbReference type="Proteomes" id="UP000076079"/>
    </source>
</evidence>
<evidence type="ECO:0000259" key="2">
    <source>
        <dbReference type="SMART" id="SM00481"/>
    </source>
</evidence>
<proteinExistence type="predicted"/>
<dbReference type="NCBIfam" id="NF038032">
    <property type="entry name" value="CehA_McbA_metalo"/>
    <property type="match status" value="1"/>
</dbReference>
<dbReference type="RefSeq" id="WP_110173134.1">
    <property type="nucleotide sequence ID" value="NZ_CP015136.1"/>
</dbReference>
<dbReference type="InterPro" id="IPR006311">
    <property type="entry name" value="TAT_signal"/>
</dbReference>
<dbReference type="GO" id="GO:0035312">
    <property type="term" value="F:5'-3' DNA exonuclease activity"/>
    <property type="evidence" value="ECO:0007669"/>
    <property type="project" value="TreeGrafter"/>
</dbReference>
<dbReference type="STRING" id="1855912.LuPra_04847"/>
<evidence type="ECO:0000313" key="3">
    <source>
        <dbReference type="EMBL" id="AMY11596.1"/>
    </source>
</evidence>
<dbReference type="InterPro" id="IPR052018">
    <property type="entry name" value="PHP_domain"/>
</dbReference>
<sequence length="347" mass="37554" precursor="true">MKSRRLLLSSSLLCAGLYVVVAGQPSSPAPAASALRWFKGNTHTHTLNSDGDSSPDDVVRWYRDHKYNFLVLTDHNYLTSVDGLNALHGADDKFLVVKGEEVSSGFQSRPLHINALNPDRLVPPSREGSTVAAVLQNNVDAIRMAGGVPHINHPNFGWAITADDLAGLRNNKLFEVYNGHPMVNNAGGSGHPSLEQTWDTLLSRGILLFGLATDDAHEFKKLDDLSSSRPGMGWVMVRAEKLEAKAIVAAIERGDFYASTGVELAAYEATATAITLKVKPRLWGSQPSENMWAGYRITFIGKGGAVLQEVEGTDATYTVKGSEGYVRARITQSDGKAAWTQPVVVGR</sequence>
<dbReference type="Proteomes" id="UP000076079">
    <property type="component" value="Chromosome"/>
</dbReference>
<reference evidence="3 4" key="1">
    <citation type="journal article" date="2016" name="Genome Announc.">
        <title>First Complete Genome Sequence of a Subdivision 6 Acidobacterium Strain.</title>
        <authorList>
            <person name="Huang S."/>
            <person name="Vieira S."/>
            <person name="Bunk B."/>
            <person name="Riedel T."/>
            <person name="Sproer C."/>
            <person name="Overmann J."/>
        </authorList>
    </citation>
    <scope>NUCLEOTIDE SEQUENCE [LARGE SCALE GENOMIC DNA]</scope>
    <source>
        <strain evidence="4">DSM 100886 HEG_-6_39</strain>
    </source>
</reference>
<dbReference type="SMART" id="SM00481">
    <property type="entry name" value="POLIIIAc"/>
    <property type="match status" value="1"/>
</dbReference>
<dbReference type="PROSITE" id="PS51318">
    <property type="entry name" value="TAT"/>
    <property type="match status" value="1"/>
</dbReference>
<dbReference type="EMBL" id="CP015136">
    <property type="protein sequence ID" value="AMY11596.1"/>
    <property type="molecule type" value="Genomic_DNA"/>
</dbReference>
<dbReference type="AlphaFoldDB" id="A0A143PTD5"/>
<dbReference type="KEGG" id="abac:LuPra_04847"/>
<keyword evidence="1" id="KW-0732">Signal</keyword>
<dbReference type="PANTHER" id="PTHR42924">
    <property type="entry name" value="EXONUCLEASE"/>
    <property type="match status" value="1"/>
</dbReference>
<dbReference type="InterPro" id="IPR003141">
    <property type="entry name" value="Pol/His_phosphatase_N"/>
</dbReference>
<organism evidence="3 4">
    <name type="scientific">Luteitalea pratensis</name>
    <dbReference type="NCBI Taxonomy" id="1855912"/>
    <lineage>
        <taxon>Bacteria</taxon>
        <taxon>Pseudomonadati</taxon>
        <taxon>Acidobacteriota</taxon>
        <taxon>Vicinamibacteria</taxon>
        <taxon>Vicinamibacterales</taxon>
        <taxon>Vicinamibacteraceae</taxon>
        <taxon>Luteitalea</taxon>
    </lineage>
</organism>
<keyword evidence="4" id="KW-1185">Reference proteome</keyword>
<feature type="domain" description="Polymerase/histidinol phosphatase N-terminal" evidence="2">
    <location>
        <begin position="40"/>
        <end position="106"/>
    </location>
</feature>